<keyword evidence="2" id="KW-1185">Reference proteome</keyword>
<dbReference type="Proteomes" id="UP000008370">
    <property type="component" value="Unassembled WGS sequence"/>
</dbReference>
<reference evidence="1 2" key="1">
    <citation type="journal article" date="2012" name="BMC Genomics">
        <title>Comparative genomics of the white-rot fungi, Phanerochaete carnosa and P. chrysosporium, to elucidate the genetic basis of the distinct wood types they colonize.</title>
        <authorList>
            <person name="Suzuki H."/>
            <person name="MacDonald J."/>
            <person name="Syed K."/>
            <person name="Salamov A."/>
            <person name="Hori C."/>
            <person name="Aerts A."/>
            <person name="Henrissat B."/>
            <person name="Wiebenga A."/>
            <person name="vanKuyk P.A."/>
            <person name="Barry K."/>
            <person name="Lindquist E."/>
            <person name="LaButti K."/>
            <person name="Lapidus A."/>
            <person name="Lucas S."/>
            <person name="Coutinho P."/>
            <person name="Gong Y."/>
            <person name="Samejima M."/>
            <person name="Mahadevan R."/>
            <person name="Abou-Zaid M."/>
            <person name="de Vries R.P."/>
            <person name="Igarashi K."/>
            <person name="Yadav J.S."/>
            <person name="Grigoriev I.V."/>
            <person name="Master E.R."/>
        </authorList>
    </citation>
    <scope>NUCLEOTIDE SEQUENCE [LARGE SCALE GENOMIC DNA]</scope>
    <source>
        <strain evidence="1 2">HHB-10118-sp</strain>
    </source>
</reference>
<organism evidence="1 2">
    <name type="scientific">Phanerochaete carnosa (strain HHB-10118-sp)</name>
    <name type="common">White-rot fungus</name>
    <name type="synonym">Peniophora carnosa</name>
    <dbReference type="NCBI Taxonomy" id="650164"/>
    <lineage>
        <taxon>Eukaryota</taxon>
        <taxon>Fungi</taxon>
        <taxon>Dikarya</taxon>
        <taxon>Basidiomycota</taxon>
        <taxon>Agaricomycotina</taxon>
        <taxon>Agaricomycetes</taxon>
        <taxon>Polyporales</taxon>
        <taxon>Phanerochaetaceae</taxon>
        <taxon>Phanerochaete</taxon>
    </lineage>
</organism>
<dbReference type="EMBL" id="JH930471">
    <property type="protein sequence ID" value="EKM57214.1"/>
    <property type="molecule type" value="Genomic_DNA"/>
</dbReference>
<dbReference type="GeneID" id="18916156"/>
<dbReference type="HOGENOM" id="CLU_2596639_0_0_1"/>
<dbReference type="KEGG" id="pco:PHACADRAFT_254863"/>
<dbReference type="InParanoid" id="K5WDT9"/>
<evidence type="ECO:0000313" key="1">
    <source>
        <dbReference type="EMBL" id="EKM57214.1"/>
    </source>
</evidence>
<protein>
    <submittedName>
        <fullName evidence="1">Uncharacterized protein</fullName>
    </submittedName>
</protein>
<gene>
    <name evidence="1" type="ORF">PHACADRAFT_254863</name>
</gene>
<proteinExistence type="predicted"/>
<dbReference type="AlphaFoldDB" id="K5WDT9"/>
<sequence length="80" mass="8342">MHAIRRCPADIAEEDIKVLLDEGNPLAEVRHTRVGVSAAGLGVERIVAADMQAGRKQAEGIVDVAVAQLEVLVGAEDGIG</sequence>
<evidence type="ECO:0000313" key="2">
    <source>
        <dbReference type="Proteomes" id="UP000008370"/>
    </source>
</evidence>
<accession>K5WDT9</accession>
<name>K5WDT9_PHACS</name>
<feature type="non-terminal residue" evidence="1">
    <location>
        <position position="1"/>
    </location>
</feature>
<dbReference type="RefSeq" id="XP_007395035.1">
    <property type="nucleotide sequence ID" value="XM_007394973.1"/>
</dbReference>